<evidence type="ECO:0000313" key="2">
    <source>
        <dbReference type="Proteomes" id="UP000016223"/>
    </source>
</evidence>
<dbReference type="RefSeq" id="WP_021006931.1">
    <property type="nucleotide sequence ID" value="NC_022247.1"/>
</dbReference>
<name>T1XA47_VARPD</name>
<proteinExistence type="predicted"/>
<accession>T1XA47</accession>
<dbReference type="Proteomes" id="UP000016223">
    <property type="component" value="Chromosome 1"/>
</dbReference>
<reference evidence="1 2" key="1">
    <citation type="submission" date="2012-10" db="EMBL/GenBank/DDBJ databases">
        <title>Genome sequence of Variovorax paradoxus B4.</title>
        <authorList>
            <person name="Schuldes J."/>
            <person name="Brandt U."/>
            <person name="Hiessl S."/>
            <person name="Wuebbeler J.H."/>
            <person name="Thuermer A."/>
            <person name="Steinbuechel A."/>
            <person name="Daniel R."/>
        </authorList>
    </citation>
    <scope>NUCLEOTIDE SEQUENCE [LARGE SCALE GENOMIC DNA]</scope>
    <source>
        <strain evidence="1 2">B4</strain>
    </source>
</reference>
<gene>
    <name evidence="1" type="ORF">VAPA_1c23210</name>
</gene>
<dbReference type="KEGG" id="vpd:VAPA_1c23210"/>
<evidence type="ECO:0000313" key="1">
    <source>
        <dbReference type="EMBL" id="AGU49423.1"/>
    </source>
</evidence>
<organism evidence="1 2">
    <name type="scientific">Variovorax paradoxus B4</name>
    <dbReference type="NCBI Taxonomy" id="1246301"/>
    <lineage>
        <taxon>Bacteria</taxon>
        <taxon>Pseudomonadati</taxon>
        <taxon>Pseudomonadota</taxon>
        <taxon>Betaproteobacteria</taxon>
        <taxon>Burkholderiales</taxon>
        <taxon>Comamonadaceae</taxon>
        <taxon>Variovorax</taxon>
    </lineage>
</organism>
<dbReference type="AlphaFoldDB" id="T1XA47"/>
<dbReference type="HOGENOM" id="CLU_1304432_0_0_4"/>
<dbReference type="PATRIC" id="fig|1246301.3.peg.2350"/>
<dbReference type="EMBL" id="CP003911">
    <property type="protein sequence ID" value="AGU49423.1"/>
    <property type="molecule type" value="Genomic_DNA"/>
</dbReference>
<sequence>MTDGVAPEYSRFVAAERRAQRLPAAATRPMAEGEVFKPVSLEAKQATEFFRIAARRASGLYRPSRRNEVVWVEGENELAVSLTGLQVQLADGLIRVTLPVRCDQTGSAVVEVVFAVGTDPQPAGLYAATYRRPNGPALIVDTWGEALVAFAWQGVLGMVSGIAGALGKDARGNVLVPVELTASKRGLQIVPMARHRFAGSSGLRAVKGATP</sequence>
<dbReference type="OrthoDB" id="7875445at2"/>
<protein>
    <submittedName>
        <fullName evidence="1">Uncharacterized protein</fullName>
    </submittedName>
</protein>